<dbReference type="AlphaFoldDB" id="A0A9D2D0W2"/>
<dbReference type="EMBL" id="DXCH01000030">
    <property type="protein sequence ID" value="HIZ06498.1"/>
    <property type="molecule type" value="Genomic_DNA"/>
</dbReference>
<evidence type="ECO:0000313" key="2">
    <source>
        <dbReference type="Proteomes" id="UP000824024"/>
    </source>
</evidence>
<dbReference type="Proteomes" id="UP000824024">
    <property type="component" value="Unassembled WGS sequence"/>
</dbReference>
<evidence type="ECO:0000313" key="1">
    <source>
        <dbReference type="EMBL" id="HIZ06498.1"/>
    </source>
</evidence>
<accession>A0A9D2D0W2</accession>
<comment type="caution">
    <text evidence="1">The sequence shown here is derived from an EMBL/GenBank/DDBJ whole genome shotgun (WGS) entry which is preliminary data.</text>
</comment>
<protein>
    <submittedName>
        <fullName evidence="1">Uncharacterized protein</fullName>
    </submittedName>
</protein>
<sequence>MECLQQPLFMQYHDHMPFNENMLQPCPMLKKTKGRKAKIIAEREKILKIKGLPHFYRGSPFGQSEYIGK</sequence>
<name>A0A9D2D0W2_9FIRM</name>
<reference evidence="1" key="2">
    <citation type="submission" date="2021-04" db="EMBL/GenBank/DDBJ databases">
        <authorList>
            <person name="Gilroy R."/>
        </authorList>
    </citation>
    <scope>NUCLEOTIDE SEQUENCE</scope>
    <source>
        <strain evidence="1">CHK192-9172</strain>
    </source>
</reference>
<reference evidence="1" key="1">
    <citation type="journal article" date="2021" name="PeerJ">
        <title>Extensive microbial diversity within the chicken gut microbiome revealed by metagenomics and culture.</title>
        <authorList>
            <person name="Gilroy R."/>
            <person name="Ravi A."/>
            <person name="Getino M."/>
            <person name="Pursley I."/>
            <person name="Horton D.L."/>
            <person name="Alikhan N.F."/>
            <person name="Baker D."/>
            <person name="Gharbi K."/>
            <person name="Hall N."/>
            <person name="Watson M."/>
            <person name="Adriaenssens E.M."/>
            <person name="Foster-Nyarko E."/>
            <person name="Jarju S."/>
            <person name="Secka A."/>
            <person name="Antonio M."/>
            <person name="Oren A."/>
            <person name="Chaudhuri R.R."/>
            <person name="La Ragione R."/>
            <person name="Hildebrand F."/>
            <person name="Pallen M.J."/>
        </authorList>
    </citation>
    <scope>NUCLEOTIDE SEQUENCE</scope>
    <source>
        <strain evidence="1">CHK192-9172</strain>
    </source>
</reference>
<gene>
    <name evidence="1" type="ORF">IAA08_01020</name>
</gene>
<proteinExistence type="predicted"/>
<organism evidence="1 2">
    <name type="scientific">Candidatus Eubacterium avistercoris</name>
    <dbReference type="NCBI Taxonomy" id="2838567"/>
    <lineage>
        <taxon>Bacteria</taxon>
        <taxon>Bacillati</taxon>
        <taxon>Bacillota</taxon>
        <taxon>Clostridia</taxon>
        <taxon>Eubacteriales</taxon>
        <taxon>Eubacteriaceae</taxon>
        <taxon>Eubacterium</taxon>
    </lineage>
</organism>